<dbReference type="Gene3D" id="1.25.40.10">
    <property type="entry name" value="Tetratricopeptide repeat domain"/>
    <property type="match status" value="1"/>
</dbReference>
<sequence length="604" mass="70569">MTDKVDAIMEDMVPELTMYKNEDYFTEEEIRMIVKERRQSEIIMCMSPHASVADYLKAIIYEKNLNKEFISRRKEKTNKGMKMIDFSIHRRIIAIYERMTRRYRYDVNLLKDFLHYLLLTRSLGKFNSVMARTLHVHPNVLDFWLIAVYCEFDMRGNMQGSRKIFLQAMRRNPGVCEFYFEYIKYELRVLEKLHIRKKLLEQNDDMKIIEEREETPEEESKISESVPSIVYAKSGQAITTQFKYDVALHFRILELANGFSKVVDVSHLIDLIQSHIKNVLYAERRSEVLNYLIKDIDSFHEIEIEVTKFLANTTPDMESLEILITSLGKIDASSLEKFQLTDSFFKSIADSEELDATVLEQSAILFLEFISTLNITEEFNLTSTLESLTQKYPESFPILVHYCQNSLLKDSFENNLLDHHRDLLKKLNTAIQQKQKENLSQTKKYIIKSSELNSKHGHEQFSPLSFITKARFVILQYFAHISNTKILHKTLEFSVSETCAHLGSKEALSLIRRYIQELLLLAKPSVTSTPAKEAEMVSTKEVEDEVKLIVRIIKKFALKSVNELGKGKKELYDEILEKLQTYVDSNVFDMDAKDDIEGYLDDLK</sequence>
<evidence type="ECO:0000256" key="3">
    <source>
        <dbReference type="ARBA" id="ARBA00022737"/>
    </source>
</evidence>
<evidence type="ECO:0000256" key="1">
    <source>
        <dbReference type="ARBA" id="ARBA00004604"/>
    </source>
</evidence>
<name>A0AAD1U7V8_EUPCR</name>
<reference evidence="7" key="1">
    <citation type="submission" date="2023-07" db="EMBL/GenBank/DDBJ databases">
        <authorList>
            <consortium name="AG Swart"/>
            <person name="Singh M."/>
            <person name="Singh A."/>
            <person name="Seah K."/>
            <person name="Emmerich C."/>
        </authorList>
    </citation>
    <scope>NUCLEOTIDE SEQUENCE</scope>
    <source>
        <strain evidence="7">DP1</strain>
    </source>
</reference>
<dbReference type="InterPro" id="IPR055347">
    <property type="entry name" value="UTP6_N"/>
</dbReference>
<keyword evidence="5" id="KW-0175">Coiled coil</keyword>
<proteinExistence type="predicted"/>
<dbReference type="AlphaFoldDB" id="A0AAD1U7V8"/>
<accession>A0AAD1U7V8</accession>
<keyword evidence="4" id="KW-0539">Nucleus</keyword>
<feature type="domain" description="U3 small nucleolar RNA-associated protein 6 N-terminal" evidence="6">
    <location>
        <begin position="9"/>
        <end position="91"/>
    </location>
</feature>
<evidence type="ECO:0000313" key="7">
    <source>
        <dbReference type="EMBL" id="CAI2361796.1"/>
    </source>
</evidence>
<comment type="caution">
    <text evidence="7">The sequence shown here is derived from an EMBL/GenBank/DDBJ whole genome shotgun (WGS) entry which is preliminary data.</text>
</comment>
<evidence type="ECO:0000256" key="5">
    <source>
        <dbReference type="SAM" id="Coils"/>
    </source>
</evidence>
<dbReference type="Pfam" id="PF08640">
    <property type="entry name" value="U3_assoc_6"/>
    <property type="match status" value="1"/>
</dbReference>
<dbReference type="InterPro" id="IPR013949">
    <property type="entry name" value="Utp6"/>
</dbReference>
<keyword evidence="8" id="KW-1185">Reference proteome</keyword>
<feature type="coiled-coil region" evidence="5">
    <location>
        <begin position="417"/>
        <end position="444"/>
    </location>
</feature>
<dbReference type="GO" id="GO:0030515">
    <property type="term" value="F:snoRNA binding"/>
    <property type="evidence" value="ECO:0007669"/>
    <property type="project" value="InterPro"/>
</dbReference>
<dbReference type="EMBL" id="CAMPGE010002977">
    <property type="protein sequence ID" value="CAI2361796.1"/>
    <property type="molecule type" value="Genomic_DNA"/>
</dbReference>
<comment type="subcellular location">
    <subcellularLocation>
        <location evidence="1">Nucleus</location>
        <location evidence="1">Nucleolus</location>
    </subcellularLocation>
</comment>
<dbReference type="SUPFAM" id="SSF48452">
    <property type="entry name" value="TPR-like"/>
    <property type="match status" value="1"/>
</dbReference>
<protein>
    <recommendedName>
        <fullName evidence="6">U3 small nucleolar RNA-associated protein 6 N-terminal domain-containing protein</fullName>
    </recommendedName>
</protein>
<dbReference type="Proteomes" id="UP001295684">
    <property type="component" value="Unassembled WGS sequence"/>
</dbReference>
<dbReference type="GO" id="GO:0034388">
    <property type="term" value="C:Pwp2p-containing subcomplex of 90S preribosome"/>
    <property type="evidence" value="ECO:0007669"/>
    <property type="project" value="TreeGrafter"/>
</dbReference>
<dbReference type="InterPro" id="IPR011990">
    <property type="entry name" value="TPR-like_helical_dom_sf"/>
</dbReference>
<dbReference type="GO" id="GO:0000462">
    <property type="term" value="P:maturation of SSU-rRNA from tricistronic rRNA transcript (SSU-rRNA, 5.8S rRNA, LSU-rRNA)"/>
    <property type="evidence" value="ECO:0007669"/>
    <property type="project" value="InterPro"/>
</dbReference>
<evidence type="ECO:0000313" key="8">
    <source>
        <dbReference type="Proteomes" id="UP001295684"/>
    </source>
</evidence>
<evidence type="ECO:0000259" key="6">
    <source>
        <dbReference type="Pfam" id="PF08640"/>
    </source>
</evidence>
<keyword evidence="3" id="KW-0677">Repeat</keyword>
<dbReference type="PANTHER" id="PTHR23271">
    <property type="entry name" value="HEPATOCELLULAR CARCINOMA-ASSOCIATED ANTIGEN 66"/>
    <property type="match status" value="1"/>
</dbReference>
<evidence type="ECO:0000256" key="2">
    <source>
        <dbReference type="ARBA" id="ARBA00022552"/>
    </source>
</evidence>
<gene>
    <name evidence="7" type="ORF">ECRASSUSDP1_LOCUS3109</name>
</gene>
<keyword evidence="2" id="KW-0698">rRNA processing</keyword>
<dbReference type="GO" id="GO:0032040">
    <property type="term" value="C:small-subunit processome"/>
    <property type="evidence" value="ECO:0007669"/>
    <property type="project" value="TreeGrafter"/>
</dbReference>
<dbReference type="PANTHER" id="PTHR23271:SF1">
    <property type="entry name" value="U3 SMALL NUCLEOLAR RNA-ASSOCIATED PROTEIN 6 HOMOLOG"/>
    <property type="match status" value="1"/>
</dbReference>
<organism evidence="7 8">
    <name type="scientific">Euplotes crassus</name>
    <dbReference type="NCBI Taxonomy" id="5936"/>
    <lineage>
        <taxon>Eukaryota</taxon>
        <taxon>Sar</taxon>
        <taxon>Alveolata</taxon>
        <taxon>Ciliophora</taxon>
        <taxon>Intramacronucleata</taxon>
        <taxon>Spirotrichea</taxon>
        <taxon>Hypotrichia</taxon>
        <taxon>Euplotida</taxon>
        <taxon>Euplotidae</taxon>
        <taxon>Moneuplotes</taxon>
    </lineage>
</organism>
<evidence type="ECO:0000256" key="4">
    <source>
        <dbReference type="ARBA" id="ARBA00023242"/>
    </source>
</evidence>